<accession>A0A3S5YLZ5</accession>
<dbReference type="Proteomes" id="UP000868500">
    <property type="component" value="Unassembled WGS sequence"/>
</dbReference>
<organism evidence="1">
    <name type="scientific">Salmonella enterica subsp. arizonae serovar 18:z4,z23:- str. CVM N26626</name>
    <dbReference type="NCBI Taxonomy" id="1395119"/>
    <lineage>
        <taxon>Bacteria</taxon>
        <taxon>Pseudomonadati</taxon>
        <taxon>Pseudomonadota</taxon>
        <taxon>Gammaproteobacteria</taxon>
        <taxon>Enterobacterales</taxon>
        <taxon>Enterobacteriaceae</taxon>
        <taxon>Salmonella</taxon>
    </lineage>
</organism>
<sequence length="35" mass="4165">MASFRYDKQYNGSGYCYRADGKTQRLQNEKTDQQN</sequence>
<gene>
    <name evidence="1" type="ORF">P298_11640</name>
</gene>
<dbReference type="EMBL" id="AWRC01000019">
    <property type="protein sequence ID" value="OLW01509.1"/>
    <property type="molecule type" value="Genomic_DNA"/>
</dbReference>
<comment type="caution">
    <text evidence="1">The sequence shown here is derived from an EMBL/GenBank/DDBJ whole genome shotgun (WGS) entry which is preliminary data.</text>
</comment>
<reference evidence="1" key="1">
    <citation type="submission" date="2013-09" db="EMBL/GenBank/DDBJ databases">
        <title>Salmonella enterica subsp. IIIa serovar 18:z4:z23:-.</title>
        <authorList>
            <person name="Chen Y."/>
            <person name="Li C."/>
            <person name="Mcdermott P."/>
            <person name="Zhao S."/>
        </authorList>
    </citation>
    <scope>NUCLEOTIDE SEQUENCE [LARGE SCALE GENOMIC DNA]</scope>
    <source>
        <strain evidence="1">N26626</strain>
    </source>
</reference>
<proteinExistence type="predicted"/>
<evidence type="ECO:0000313" key="1">
    <source>
        <dbReference type="EMBL" id="OLW01509.1"/>
    </source>
</evidence>
<dbReference type="AlphaFoldDB" id="A0A3S5YLZ5"/>
<name>A0A3S5YLZ5_SALER</name>
<protein>
    <submittedName>
        <fullName evidence="1">Uncharacterized protein</fullName>
    </submittedName>
</protein>